<dbReference type="PROSITE" id="PS51257">
    <property type="entry name" value="PROKAR_LIPOPROTEIN"/>
    <property type="match status" value="1"/>
</dbReference>
<keyword evidence="1" id="KW-1133">Transmembrane helix</keyword>
<reference evidence="2" key="1">
    <citation type="submission" date="2023-03" db="EMBL/GenBank/DDBJ databases">
        <title>Andean soil-derived lignocellulolytic bacterial consortium as a source of novel taxa and putative plastic-active enzymes.</title>
        <authorList>
            <person name="Diaz-Garcia L."/>
            <person name="Chuvochina M."/>
            <person name="Feuerriegel G."/>
            <person name="Bunk B."/>
            <person name="Sproer C."/>
            <person name="Streit W.R."/>
            <person name="Rodriguez L.M."/>
            <person name="Overmann J."/>
            <person name="Jimenez D.J."/>
        </authorList>
    </citation>
    <scope>NUCLEOTIDE SEQUENCE</scope>
    <source>
        <strain evidence="2">MAG 4610</strain>
    </source>
</reference>
<keyword evidence="1" id="KW-0812">Transmembrane</keyword>
<evidence type="ECO:0000313" key="3">
    <source>
        <dbReference type="Proteomes" id="UP001213972"/>
    </source>
</evidence>
<sequence length="208" mass="21479">MTGVRLFARTRRWGLNLGVMLAAAVLVAACASTAIGISADGAKILVAMAIPVVPAISIAASLSSSLAGQERLAARNIARWDVIHAVSLTCALLVVLGLSALSLPSADDVAQNQAGISLWRNAIALTGASLIGYRALGPRMGWAVAVIWVVLPPQMVSRPWTDPVGLFTLTTQPDASANALAWAIMIWVAGVASLTVPTRGLADAVRVP</sequence>
<accession>A0AAJ6B3C7</accession>
<name>A0AAJ6B3C7_9MICO</name>
<feature type="transmembrane region" description="Helical" evidence="1">
    <location>
        <begin position="140"/>
        <end position="157"/>
    </location>
</feature>
<evidence type="ECO:0000256" key="1">
    <source>
        <dbReference type="SAM" id="Phobius"/>
    </source>
</evidence>
<evidence type="ECO:0000313" key="2">
    <source>
        <dbReference type="EMBL" id="WEK12997.1"/>
    </source>
</evidence>
<feature type="transmembrane region" description="Helical" evidence="1">
    <location>
        <begin position="44"/>
        <end position="62"/>
    </location>
</feature>
<proteinExistence type="predicted"/>
<dbReference type="Proteomes" id="UP001213972">
    <property type="component" value="Chromosome"/>
</dbReference>
<dbReference type="EMBL" id="CP119321">
    <property type="protein sequence ID" value="WEK12997.1"/>
    <property type="molecule type" value="Genomic_DNA"/>
</dbReference>
<protein>
    <submittedName>
        <fullName evidence="2">Uncharacterized protein</fullName>
    </submittedName>
</protein>
<feature type="transmembrane region" description="Helical" evidence="1">
    <location>
        <begin position="177"/>
        <end position="196"/>
    </location>
</feature>
<feature type="transmembrane region" description="Helical" evidence="1">
    <location>
        <begin position="82"/>
        <end position="102"/>
    </location>
</feature>
<feature type="transmembrane region" description="Helical" evidence="1">
    <location>
        <begin position="114"/>
        <end position="133"/>
    </location>
</feature>
<gene>
    <name evidence="2" type="ORF">P0Y48_11060</name>
</gene>
<keyword evidence="1" id="KW-0472">Membrane</keyword>
<feature type="transmembrane region" description="Helical" evidence="1">
    <location>
        <begin position="15"/>
        <end position="38"/>
    </location>
</feature>
<dbReference type="AlphaFoldDB" id="A0AAJ6B3C7"/>
<organism evidence="2 3">
    <name type="scientific">Candidatus Microbacterium phytovorans</name>
    <dbReference type="NCBI Taxonomy" id="3121374"/>
    <lineage>
        <taxon>Bacteria</taxon>
        <taxon>Bacillati</taxon>
        <taxon>Actinomycetota</taxon>
        <taxon>Actinomycetes</taxon>
        <taxon>Micrococcales</taxon>
        <taxon>Microbacteriaceae</taxon>
        <taxon>Microbacterium</taxon>
    </lineage>
</organism>